<feature type="region of interest" description="Disordered" evidence="1">
    <location>
        <begin position="51"/>
        <end position="89"/>
    </location>
</feature>
<organism evidence="2 3">
    <name type="scientific">Elysia crispata</name>
    <name type="common">lettuce slug</name>
    <dbReference type="NCBI Taxonomy" id="231223"/>
    <lineage>
        <taxon>Eukaryota</taxon>
        <taxon>Metazoa</taxon>
        <taxon>Spiralia</taxon>
        <taxon>Lophotrochozoa</taxon>
        <taxon>Mollusca</taxon>
        <taxon>Gastropoda</taxon>
        <taxon>Heterobranchia</taxon>
        <taxon>Euthyneura</taxon>
        <taxon>Panpulmonata</taxon>
        <taxon>Sacoglossa</taxon>
        <taxon>Placobranchoidea</taxon>
        <taxon>Plakobranchidae</taxon>
        <taxon>Elysia</taxon>
    </lineage>
</organism>
<gene>
    <name evidence="2" type="ORF">RRG08_063843</name>
</gene>
<protein>
    <submittedName>
        <fullName evidence="2">Uncharacterized protein</fullName>
    </submittedName>
</protein>
<accession>A0AAE0Y6U1</accession>
<evidence type="ECO:0000313" key="2">
    <source>
        <dbReference type="EMBL" id="KAK3733530.1"/>
    </source>
</evidence>
<dbReference type="EMBL" id="JAWDGP010006892">
    <property type="protein sequence ID" value="KAK3733530.1"/>
    <property type="molecule type" value="Genomic_DNA"/>
</dbReference>
<evidence type="ECO:0000313" key="3">
    <source>
        <dbReference type="Proteomes" id="UP001283361"/>
    </source>
</evidence>
<comment type="caution">
    <text evidence="2">The sequence shown here is derived from an EMBL/GenBank/DDBJ whole genome shotgun (WGS) entry which is preliminary data.</text>
</comment>
<dbReference type="AlphaFoldDB" id="A0AAE0Y6U1"/>
<name>A0AAE0Y6U1_9GAST</name>
<evidence type="ECO:0000256" key="1">
    <source>
        <dbReference type="SAM" id="MobiDB-lite"/>
    </source>
</evidence>
<reference evidence="2" key="1">
    <citation type="journal article" date="2023" name="G3 (Bethesda)">
        <title>A reference genome for the long-term kleptoplast-retaining sea slug Elysia crispata morphotype clarki.</title>
        <authorList>
            <person name="Eastman K.E."/>
            <person name="Pendleton A.L."/>
            <person name="Shaikh M.A."/>
            <person name="Suttiyut T."/>
            <person name="Ogas R."/>
            <person name="Tomko P."/>
            <person name="Gavelis G."/>
            <person name="Widhalm J.R."/>
            <person name="Wisecaver J.H."/>
        </authorList>
    </citation>
    <scope>NUCLEOTIDE SEQUENCE</scope>
    <source>
        <strain evidence="2">ECLA1</strain>
    </source>
</reference>
<proteinExistence type="predicted"/>
<dbReference type="Proteomes" id="UP001283361">
    <property type="component" value="Unassembled WGS sequence"/>
</dbReference>
<sequence length="89" mass="10046">MTQLNRSLYLGVPTQFRKLVNEALRYRDRKNRPSVSDLVWPDLFSSGLHKDSEQRSASHQLPVGHGGHSAGSLINSGHRPLRSEEDILK</sequence>
<keyword evidence="3" id="KW-1185">Reference proteome</keyword>